<proteinExistence type="predicted"/>
<feature type="coiled-coil region" evidence="1">
    <location>
        <begin position="110"/>
        <end position="147"/>
    </location>
</feature>
<evidence type="ECO:0000313" key="3">
    <source>
        <dbReference type="Proteomes" id="UP000235672"/>
    </source>
</evidence>
<keyword evidence="1" id="KW-0175">Coiled coil</keyword>
<organism evidence="2 3">
    <name type="scientific">Hyaloscypha hepaticicola</name>
    <dbReference type="NCBI Taxonomy" id="2082293"/>
    <lineage>
        <taxon>Eukaryota</taxon>
        <taxon>Fungi</taxon>
        <taxon>Dikarya</taxon>
        <taxon>Ascomycota</taxon>
        <taxon>Pezizomycotina</taxon>
        <taxon>Leotiomycetes</taxon>
        <taxon>Helotiales</taxon>
        <taxon>Hyaloscyphaceae</taxon>
        <taxon>Hyaloscypha</taxon>
    </lineage>
</organism>
<accession>A0A2J6PJX6</accession>
<keyword evidence="3" id="KW-1185">Reference proteome</keyword>
<dbReference type="AlphaFoldDB" id="A0A2J6PJX6"/>
<evidence type="ECO:0000313" key="2">
    <source>
        <dbReference type="EMBL" id="PMD14320.1"/>
    </source>
</evidence>
<protein>
    <submittedName>
        <fullName evidence="2">Uncharacterized protein</fullName>
    </submittedName>
</protein>
<feature type="coiled-coil region" evidence="1">
    <location>
        <begin position="210"/>
        <end position="270"/>
    </location>
</feature>
<evidence type="ECO:0000256" key="1">
    <source>
        <dbReference type="SAM" id="Coils"/>
    </source>
</evidence>
<dbReference type="EMBL" id="KZ613523">
    <property type="protein sequence ID" value="PMD14320.1"/>
    <property type="molecule type" value="Genomic_DNA"/>
</dbReference>
<reference evidence="2 3" key="1">
    <citation type="submission" date="2016-05" db="EMBL/GenBank/DDBJ databases">
        <title>A degradative enzymes factory behind the ericoid mycorrhizal symbiosis.</title>
        <authorList>
            <consortium name="DOE Joint Genome Institute"/>
            <person name="Martino E."/>
            <person name="Morin E."/>
            <person name="Grelet G."/>
            <person name="Kuo A."/>
            <person name="Kohler A."/>
            <person name="Daghino S."/>
            <person name="Barry K."/>
            <person name="Choi C."/>
            <person name="Cichocki N."/>
            <person name="Clum A."/>
            <person name="Copeland A."/>
            <person name="Hainaut M."/>
            <person name="Haridas S."/>
            <person name="Labutti K."/>
            <person name="Lindquist E."/>
            <person name="Lipzen A."/>
            <person name="Khouja H.-R."/>
            <person name="Murat C."/>
            <person name="Ohm R."/>
            <person name="Olson A."/>
            <person name="Spatafora J."/>
            <person name="Veneault-Fourrey C."/>
            <person name="Henrissat B."/>
            <person name="Grigoriev I."/>
            <person name="Martin F."/>
            <person name="Perotto S."/>
        </authorList>
    </citation>
    <scope>NUCLEOTIDE SEQUENCE [LARGE SCALE GENOMIC DNA]</scope>
    <source>
        <strain evidence="2 3">UAMH 7357</strain>
    </source>
</reference>
<sequence length="404" mass="46230">MAPIRSFLNFPSRFQLTILPLQYHNKHPHYNQITLKSQLTMALTREEIEARFRDYVDQGQQFCERVQQHYDAMFGEDTLGPSILIREYAKGLRELDKIYKKTADLLADVASSETIRKEEHQREMKRLQNREEELAAATERARTMKALCQEFSKLSTIVSDSKKTVDKELSKISSDVLTISTKVEDVPTISSTVSAISCKVETIREDQSTKDHLQTQLDSANGTISKLTMERDSLQSQLDHLQGEDGTIDKTSLQAQVDNLTNQLEAKASQPMRPNDYISKKRKFDAGAVEVTIFDDWQALLLKQHETVSLLTPVGDVKDLPTARSLIMRTFEPHPRCFNPLNRYQRAPPRLKTGWRCLATINDAALHLADEIKDDRACTNCRQWGKACVQIKDEGCIWFRVLKE</sequence>
<name>A0A2J6PJX6_9HELO</name>
<dbReference type="Proteomes" id="UP000235672">
    <property type="component" value="Unassembled WGS sequence"/>
</dbReference>
<gene>
    <name evidence="2" type="ORF">NA56DRAFT_664859</name>
</gene>